<evidence type="ECO:0000259" key="1">
    <source>
        <dbReference type="PROSITE" id="PS51186"/>
    </source>
</evidence>
<sequence length="156" mass="18130">MNQHAIKLRIATHADINALVDFNAAMALETEAKQLDRDVLRAGVAGVLDQPRRGFYLLAEMADGIAGGLLITYEWSDWRCGDWWWIQSVFVRPEFRRHGVFRALHAEVEQRARAADAVGIRLYVEWENQRAQQTYEVLGMQREHYHMYAKAFRNIL</sequence>
<feature type="domain" description="N-acetyltransferase" evidence="1">
    <location>
        <begin position="6"/>
        <end position="156"/>
    </location>
</feature>
<dbReference type="GO" id="GO:0016747">
    <property type="term" value="F:acyltransferase activity, transferring groups other than amino-acyl groups"/>
    <property type="evidence" value="ECO:0007669"/>
    <property type="project" value="InterPro"/>
</dbReference>
<evidence type="ECO:0000313" key="3">
    <source>
        <dbReference type="Proteomes" id="UP000291562"/>
    </source>
</evidence>
<dbReference type="SUPFAM" id="SSF55729">
    <property type="entry name" value="Acyl-CoA N-acyltransferases (Nat)"/>
    <property type="match status" value="1"/>
</dbReference>
<organism evidence="2 3">
    <name type="scientific">Pseudolysobacter antarcticus</name>
    <dbReference type="NCBI Taxonomy" id="2511995"/>
    <lineage>
        <taxon>Bacteria</taxon>
        <taxon>Pseudomonadati</taxon>
        <taxon>Pseudomonadota</taxon>
        <taxon>Gammaproteobacteria</taxon>
        <taxon>Lysobacterales</taxon>
        <taxon>Rhodanobacteraceae</taxon>
        <taxon>Pseudolysobacter</taxon>
    </lineage>
</organism>
<dbReference type="RefSeq" id="WP_129831376.1">
    <property type="nucleotide sequence ID" value="NZ_CP035704.1"/>
</dbReference>
<proteinExistence type="predicted"/>
<dbReference type="PROSITE" id="PS51186">
    <property type="entry name" value="GNAT"/>
    <property type="match status" value="1"/>
</dbReference>
<reference evidence="2 3" key="1">
    <citation type="submission" date="2019-01" db="EMBL/GenBank/DDBJ databases">
        <title>Pseudolysobacter antarctica gen. nov., sp. nov., isolated from Fildes Peninsula, Antarctica.</title>
        <authorList>
            <person name="Wei Z."/>
            <person name="Peng F."/>
        </authorList>
    </citation>
    <scope>NUCLEOTIDE SEQUENCE [LARGE SCALE GENOMIC DNA]</scope>
    <source>
        <strain evidence="2 3">AQ6-296</strain>
    </source>
</reference>
<keyword evidence="3" id="KW-1185">Reference proteome</keyword>
<dbReference type="KEGG" id="xbc:ELE36_01275"/>
<accession>A0A411HF58</accession>
<name>A0A411HF58_9GAMM</name>
<keyword evidence="2" id="KW-0808">Transferase</keyword>
<dbReference type="AlphaFoldDB" id="A0A411HF58"/>
<dbReference type="Gene3D" id="3.40.630.30">
    <property type="match status" value="1"/>
</dbReference>
<dbReference type="Proteomes" id="UP000291562">
    <property type="component" value="Chromosome"/>
</dbReference>
<protein>
    <submittedName>
        <fullName evidence="2">GNAT family N-acetyltransferase</fullName>
    </submittedName>
</protein>
<evidence type="ECO:0000313" key="2">
    <source>
        <dbReference type="EMBL" id="QBB69120.1"/>
    </source>
</evidence>
<dbReference type="InterPro" id="IPR000182">
    <property type="entry name" value="GNAT_dom"/>
</dbReference>
<dbReference type="OrthoDB" id="9805924at2"/>
<dbReference type="CDD" id="cd04301">
    <property type="entry name" value="NAT_SF"/>
    <property type="match status" value="1"/>
</dbReference>
<dbReference type="EMBL" id="CP035704">
    <property type="protein sequence ID" value="QBB69120.1"/>
    <property type="molecule type" value="Genomic_DNA"/>
</dbReference>
<dbReference type="Pfam" id="PF00583">
    <property type="entry name" value="Acetyltransf_1"/>
    <property type="match status" value="1"/>
</dbReference>
<dbReference type="InterPro" id="IPR016181">
    <property type="entry name" value="Acyl_CoA_acyltransferase"/>
</dbReference>
<gene>
    <name evidence="2" type="ORF">ELE36_01275</name>
</gene>